<name>A0A2W4SAZ0_9GAMM</name>
<dbReference type="GO" id="GO:0016757">
    <property type="term" value="F:glycosyltransferase activity"/>
    <property type="evidence" value="ECO:0007669"/>
    <property type="project" value="InterPro"/>
</dbReference>
<dbReference type="CDD" id="cd03811">
    <property type="entry name" value="GT4_GT28_WabH-like"/>
    <property type="match status" value="1"/>
</dbReference>
<protein>
    <submittedName>
        <fullName evidence="3">Glycosyl transferase</fullName>
    </submittedName>
</protein>
<proteinExistence type="predicted"/>
<organism evidence="3 4">
    <name type="scientific">Candidatus Methylumidiphilus alinenensis</name>
    <dbReference type="NCBI Taxonomy" id="2202197"/>
    <lineage>
        <taxon>Bacteria</taxon>
        <taxon>Pseudomonadati</taxon>
        <taxon>Pseudomonadota</taxon>
        <taxon>Gammaproteobacteria</taxon>
        <taxon>Methylococcales</taxon>
        <taxon>Candidatus Methylumidiphilus</taxon>
    </lineage>
</organism>
<dbReference type="SUPFAM" id="SSF53756">
    <property type="entry name" value="UDP-Glycosyltransferase/glycogen phosphorylase"/>
    <property type="match status" value="1"/>
</dbReference>
<sequence length="371" mass="41051">MNKKRRHLAIFVAFSGTGGVERVVHHLLQGLSAHDIDVDLLAVVGKKGWLPEIPWPNIRVIDLKVKHTHLALPALTRYLRKERPDVLMAAKDRAVRIAVLARLFAHVKTRLVGQLHNNISGYLETKTPLQRWVRCAPMRWLFPHVDLIITVSEGVIEDTIKVAGYPRERLVALPNPIITPDVFRKSEEPVGHPWFGTPSIPVILGAGRLTKEKGFATLIRAFKIVRQHKDCKLVIIGEGPLRSDLENLVDELGLADSVAMPGYTDNPYAWMKKSSLFVLSSLWEGSGNVLIEAMALGVPSISTDCPYGPSETLANGKYGALVPVDDPESMAKAMLDTLSNPLSAKELYDAVAPFYVENSTQRYLEVLGLAN</sequence>
<dbReference type="Gene3D" id="3.40.50.2000">
    <property type="entry name" value="Glycogen Phosphorylase B"/>
    <property type="match status" value="2"/>
</dbReference>
<feature type="domain" description="Glycosyltransferase subfamily 4-like N-terminal" evidence="2">
    <location>
        <begin position="18"/>
        <end position="177"/>
    </location>
</feature>
<evidence type="ECO:0000313" key="4">
    <source>
        <dbReference type="Proteomes" id="UP000249396"/>
    </source>
</evidence>
<dbReference type="Proteomes" id="UP000249396">
    <property type="component" value="Unassembled WGS sequence"/>
</dbReference>
<reference evidence="3 4" key="1">
    <citation type="journal article" date="2018" name="Aquat. Microb. Ecol.">
        <title>Gammaproteobacterial methanotrophs dominate.</title>
        <authorList>
            <person name="Rissanen A.J."/>
            <person name="Saarenheimo J."/>
            <person name="Tiirola M."/>
            <person name="Peura S."/>
            <person name="Aalto S.L."/>
            <person name="Karvinen A."/>
            <person name="Nykanen H."/>
        </authorList>
    </citation>
    <scope>NUCLEOTIDE SEQUENCE [LARGE SCALE GENOMIC DNA]</scope>
    <source>
        <strain evidence="3">AMbin10</strain>
    </source>
</reference>
<dbReference type="AlphaFoldDB" id="A0A2W4SAZ0"/>
<dbReference type="InterPro" id="IPR028098">
    <property type="entry name" value="Glyco_trans_4-like_N"/>
</dbReference>
<evidence type="ECO:0000259" key="1">
    <source>
        <dbReference type="Pfam" id="PF00534"/>
    </source>
</evidence>
<evidence type="ECO:0000313" key="3">
    <source>
        <dbReference type="EMBL" id="PZN68947.1"/>
    </source>
</evidence>
<feature type="domain" description="Glycosyl transferase family 1" evidence="1">
    <location>
        <begin position="201"/>
        <end position="347"/>
    </location>
</feature>
<dbReference type="GO" id="GO:1901135">
    <property type="term" value="P:carbohydrate derivative metabolic process"/>
    <property type="evidence" value="ECO:0007669"/>
    <property type="project" value="UniProtKB-ARBA"/>
</dbReference>
<dbReference type="Pfam" id="PF13439">
    <property type="entry name" value="Glyco_transf_4"/>
    <property type="match status" value="1"/>
</dbReference>
<dbReference type="Pfam" id="PF00534">
    <property type="entry name" value="Glycos_transf_1"/>
    <property type="match status" value="1"/>
</dbReference>
<dbReference type="InterPro" id="IPR001296">
    <property type="entry name" value="Glyco_trans_1"/>
</dbReference>
<dbReference type="EMBL" id="QJPH01000591">
    <property type="protein sequence ID" value="PZN68947.1"/>
    <property type="molecule type" value="Genomic_DNA"/>
</dbReference>
<gene>
    <name evidence="3" type="ORF">DM484_30600</name>
</gene>
<dbReference type="PANTHER" id="PTHR12526">
    <property type="entry name" value="GLYCOSYLTRANSFERASE"/>
    <property type="match status" value="1"/>
</dbReference>
<accession>A0A2W4SAZ0</accession>
<keyword evidence="3" id="KW-0808">Transferase</keyword>
<comment type="caution">
    <text evidence="3">The sequence shown here is derived from an EMBL/GenBank/DDBJ whole genome shotgun (WGS) entry which is preliminary data.</text>
</comment>
<evidence type="ECO:0000259" key="2">
    <source>
        <dbReference type="Pfam" id="PF13439"/>
    </source>
</evidence>